<dbReference type="EMBL" id="MT844067">
    <property type="protein sequence ID" value="QOD40047.1"/>
    <property type="molecule type" value="Genomic_DNA"/>
</dbReference>
<dbReference type="Proteomes" id="UP000829694">
    <property type="component" value="Segment"/>
</dbReference>
<name>A0AAE7SYS0_9BBAC</name>
<keyword evidence="2" id="KW-1185">Reference proteome</keyword>
<dbReference type="GeneID" id="80539448"/>
<dbReference type="InterPro" id="IPR007879">
    <property type="entry name" value="Baculo_p33"/>
</dbReference>
<organism evidence="1 2">
    <name type="scientific">Matsumuraeses phaseoli granulovirus</name>
    <dbReference type="NCBI Taxonomy" id="2760664"/>
    <lineage>
        <taxon>Viruses</taxon>
        <taxon>Viruses incertae sedis</taxon>
        <taxon>Naldaviricetes</taxon>
        <taxon>Lefavirales</taxon>
        <taxon>Baculoviridae</taxon>
        <taxon>Betabaculovirus</taxon>
        <taxon>Betabaculovirus maphaseoli</taxon>
    </lineage>
</organism>
<proteinExistence type="predicted"/>
<evidence type="ECO:0000313" key="2">
    <source>
        <dbReference type="Proteomes" id="UP000829694"/>
    </source>
</evidence>
<reference evidence="1" key="1">
    <citation type="journal article" date="2020" name="Viruses">
        <title>Genome Analysis of a Novel Clade b Betabaculovirus Isolated from the Legume Pest Matsumuraeses phaseoli (Lepidoptera: Tortricidae).</title>
        <authorList>
            <person name="Shu R."/>
            <person name="Meng Q."/>
            <person name="Miao L."/>
            <person name="Liang H."/>
            <person name="Chen J."/>
            <person name="Xu Y."/>
            <person name="Cheng L."/>
            <person name="Jin W."/>
            <person name="Qin Q."/>
            <person name="Zhang H."/>
        </authorList>
    </citation>
    <scope>NUCLEOTIDE SEQUENCE</scope>
    <source>
        <strain evidence="1">IOZ01</strain>
    </source>
</reference>
<accession>A0AAE7SYS0</accession>
<sequence>MLVETPTVLRYKKSFALFLYRLLDMTRMAPSLELKQVISNEVKFLYNLMCVIVYKENRDNYINDLVLWASNLGSDIKIEIFKDMYTEKLLQINLNELSPAKYVFSFATIWDSIHLMCMLGDDIVLNRDKYDLNMVIGCIKNFKWVFYNVFIVLFCPICAKHYLTIDNFPYEFEKVETALYREKMGEPIIMVEEIQRNQIHKNILLKNNLLYKSMVFHNHVNNYRPIQHNKDDLNNFQRMEWSIYKSLLGIA</sequence>
<protein>
    <submittedName>
        <fullName evidence="1">P33</fullName>
    </submittedName>
</protein>
<dbReference type="KEGG" id="vg:80539448"/>
<dbReference type="Pfam" id="PF05214">
    <property type="entry name" value="Baculo_p33"/>
    <property type="match status" value="1"/>
</dbReference>
<dbReference type="RefSeq" id="YP_010800802.1">
    <property type="nucleotide sequence ID" value="NC_076905.1"/>
</dbReference>
<gene>
    <name evidence="1" type="primary">p33</name>
    <name evidence="1" type="ORF">H4Q86_084</name>
</gene>
<evidence type="ECO:0000313" key="1">
    <source>
        <dbReference type="EMBL" id="QOD40047.1"/>
    </source>
</evidence>